<evidence type="ECO:0000256" key="2">
    <source>
        <dbReference type="ARBA" id="ARBA00022692"/>
    </source>
</evidence>
<feature type="transmembrane region" description="Helical" evidence="6">
    <location>
        <begin position="71"/>
        <end position="91"/>
    </location>
</feature>
<evidence type="ECO:0000256" key="1">
    <source>
        <dbReference type="ARBA" id="ARBA00004651"/>
    </source>
</evidence>
<evidence type="ECO:0000256" key="4">
    <source>
        <dbReference type="ARBA" id="ARBA00023136"/>
    </source>
</evidence>
<dbReference type="Gene3D" id="1.20.1250.20">
    <property type="entry name" value="MFS general substrate transporter like domains"/>
    <property type="match status" value="1"/>
</dbReference>
<feature type="transmembrane region" description="Helical" evidence="6">
    <location>
        <begin position="312"/>
        <end position="333"/>
    </location>
</feature>
<keyword evidence="2 6" id="KW-0812">Transmembrane</keyword>
<evidence type="ECO:0000256" key="6">
    <source>
        <dbReference type="SAM" id="Phobius"/>
    </source>
</evidence>
<dbReference type="AlphaFoldDB" id="A0AAC9YL20"/>
<dbReference type="PROSITE" id="PS50850">
    <property type="entry name" value="MFS"/>
    <property type="match status" value="1"/>
</dbReference>
<dbReference type="InterPro" id="IPR036259">
    <property type="entry name" value="MFS_trans_sf"/>
</dbReference>
<dbReference type="GO" id="GO:0022857">
    <property type="term" value="F:transmembrane transporter activity"/>
    <property type="evidence" value="ECO:0007669"/>
    <property type="project" value="InterPro"/>
</dbReference>
<dbReference type="Pfam" id="PF07690">
    <property type="entry name" value="MFS_1"/>
    <property type="match status" value="1"/>
</dbReference>
<feature type="region of interest" description="Disordered" evidence="5">
    <location>
        <begin position="1"/>
        <end position="20"/>
    </location>
</feature>
<keyword evidence="4 6" id="KW-0472">Membrane</keyword>
<feature type="transmembrane region" description="Helical" evidence="6">
    <location>
        <begin position="420"/>
        <end position="442"/>
    </location>
</feature>
<name>A0AAC9YL20_9MYCO</name>
<feature type="transmembrane region" description="Helical" evidence="6">
    <location>
        <begin position="183"/>
        <end position="202"/>
    </location>
</feature>
<feature type="transmembrane region" description="Helical" evidence="6">
    <location>
        <begin position="152"/>
        <end position="171"/>
    </location>
</feature>
<protein>
    <submittedName>
        <fullName evidence="8">MFS transporter</fullName>
    </submittedName>
</protein>
<evidence type="ECO:0000256" key="3">
    <source>
        <dbReference type="ARBA" id="ARBA00022989"/>
    </source>
</evidence>
<evidence type="ECO:0000313" key="8">
    <source>
        <dbReference type="EMBL" id="ASW90956.1"/>
    </source>
</evidence>
<accession>A0AAC9YL20</accession>
<feature type="transmembrane region" description="Helical" evidence="6">
    <location>
        <begin position="98"/>
        <end position="118"/>
    </location>
</feature>
<dbReference type="PANTHER" id="PTHR42718:SF42">
    <property type="entry name" value="EXPORT PROTEIN"/>
    <property type="match status" value="1"/>
</dbReference>
<dbReference type="Gene3D" id="1.20.1720.10">
    <property type="entry name" value="Multidrug resistance protein D"/>
    <property type="match status" value="1"/>
</dbReference>
<comment type="subcellular location">
    <subcellularLocation>
        <location evidence="1">Cell membrane</location>
        <topology evidence="1">Multi-pass membrane protein</topology>
    </subcellularLocation>
</comment>
<feature type="transmembrane region" description="Helical" evidence="6">
    <location>
        <begin position="29"/>
        <end position="51"/>
    </location>
</feature>
<evidence type="ECO:0000256" key="5">
    <source>
        <dbReference type="SAM" id="MobiDB-lite"/>
    </source>
</evidence>
<reference evidence="8 9" key="1">
    <citation type="submission" date="2017-08" db="EMBL/GenBank/DDBJ databases">
        <title>Phylogentic analysis of Mycobacterium avium complex whole genomes.</title>
        <authorList>
            <person name="Caverly L.J."/>
            <person name="Spilker T."/>
            <person name="LiPuma J."/>
        </authorList>
    </citation>
    <scope>NUCLEOTIDE SEQUENCE [LARGE SCALE GENOMIC DNA]</scope>
    <source>
        <strain evidence="8 9">FLAC0026</strain>
    </source>
</reference>
<dbReference type="CDD" id="cd17321">
    <property type="entry name" value="MFS_MMR_MDR_like"/>
    <property type="match status" value="1"/>
</dbReference>
<organism evidence="8 9">
    <name type="scientific">Mycobacterium marseillense</name>
    <dbReference type="NCBI Taxonomy" id="701042"/>
    <lineage>
        <taxon>Bacteria</taxon>
        <taxon>Bacillati</taxon>
        <taxon>Actinomycetota</taxon>
        <taxon>Actinomycetes</taxon>
        <taxon>Mycobacteriales</taxon>
        <taxon>Mycobacteriaceae</taxon>
        <taxon>Mycobacterium</taxon>
        <taxon>Mycobacterium avium complex (MAC)</taxon>
    </lineage>
</organism>
<dbReference type="EMBL" id="CP023147">
    <property type="protein sequence ID" value="ASW90956.1"/>
    <property type="molecule type" value="Genomic_DNA"/>
</dbReference>
<proteinExistence type="predicted"/>
<gene>
    <name evidence="8" type="ORF">CKJ54_14550</name>
</gene>
<dbReference type="Proteomes" id="UP000216246">
    <property type="component" value="Chromosome"/>
</dbReference>
<feature type="transmembrane region" description="Helical" evidence="6">
    <location>
        <begin position="124"/>
        <end position="145"/>
    </location>
</feature>
<evidence type="ECO:0000259" key="7">
    <source>
        <dbReference type="PROSITE" id="PS50850"/>
    </source>
</evidence>
<dbReference type="InterPro" id="IPR011701">
    <property type="entry name" value="MFS"/>
</dbReference>
<evidence type="ECO:0000313" key="9">
    <source>
        <dbReference type="Proteomes" id="UP000216246"/>
    </source>
</evidence>
<dbReference type="PANTHER" id="PTHR42718">
    <property type="entry name" value="MAJOR FACILITATOR SUPERFAMILY MULTIDRUG TRANSPORTER MFSC"/>
    <property type="match status" value="1"/>
</dbReference>
<keyword evidence="3 6" id="KW-1133">Transmembrane helix</keyword>
<feature type="transmembrane region" description="Helical" evidence="6">
    <location>
        <begin position="376"/>
        <end position="399"/>
    </location>
</feature>
<dbReference type="SUPFAM" id="SSF103473">
    <property type="entry name" value="MFS general substrate transporter"/>
    <property type="match status" value="1"/>
</dbReference>
<feature type="domain" description="Major facilitator superfamily (MFS) profile" evidence="7">
    <location>
        <begin position="29"/>
        <end position="468"/>
    </location>
</feature>
<feature type="transmembrane region" description="Helical" evidence="6">
    <location>
        <begin position="214"/>
        <end position="234"/>
    </location>
</feature>
<feature type="transmembrane region" description="Helical" evidence="6">
    <location>
        <begin position="246"/>
        <end position="263"/>
    </location>
</feature>
<dbReference type="GO" id="GO:0005886">
    <property type="term" value="C:plasma membrane"/>
    <property type="evidence" value="ECO:0007669"/>
    <property type="project" value="UniProtKB-SubCell"/>
</dbReference>
<dbReference type="KEGG" id="mmal:CKJ54_14550"/>
<sequence>MKEDNDELRSRRPSAPAVTLRDAAPTSRAMVVAVTVSMVAFLDSTVINLALPAVEHDLGGGLAAQQWIIDGYLLAMAAAILPGGSISDLFGRVPVMRFGLSAFGAGSVLAAVATSPATLITARLIQGLGAAFLVPGSLALINTVFDKARRSTAIGVWTGWTGTAFALGPLLGGLCVDFLGWRWIFVLSAIPMAVGYALTFWLCPMSGRVDGARVDIAGVVLSAGGLAATVYALIEAQRDGWTDPMVITLLVFGIAALAGFARWQHRSRTPMLPLSLFTFRNFAAANLVTAFVYGALTLGSLAVALYTQEIGGYSATAAGLATLPIPALSFVFARHVGRVAARVGPRAFLIAGPTLAGIGLLLIRPKPVEFHAITDLLPGMTVLSIGLVATITPLTSVMLASVPTEHSGLASAINNAVSRLAALMSIGSMGLITAGTASAAGFAHVLEVSAALFALGALCAALLITNPPAGCGPVPCDIAALCRDRPGAQPALASRPSTAPQPFPPQ</sequence>
<feature type="transmembrane region" description="Helical" evidence="6">
    <location>
        <begin position="284"/>
        <end position="306"/>
    </location>
</feature>
<dbReference type="InterPro" id="IPR020846">
    <property type="entry name" value="MFS_dom"/>
</dbReference>
<feature type="transmembrane region" description="Helical" evidence="6">
    <location>
        <begin position="448"/>
        <end position="465"/>
    </location>
</feature>
<feature type="transmembrane region" description="Helical" evidence="6">
    <location>
        <begin position="345"/>
        <end position="364"/>
    </location>
</feature>
<feature type="compositionally biased region" description="Basic and acidic residues" evidence="5">
    <location>
        <begin position="1"/>
        <end position="10"/>
    </location>
</feature>